<gene>
    <name evidence="2" type="ORF">J5A65_09290</name>
</gene>
<sequence>MHQAGRIILIGSGTTTLSMARLLPTDLRLAVVTNSIAIAAVLSNHEDIQLHRLDGKIRKAPGLEWGLR</sequence>
<dbReference type="Pfam" id="PF00455">
    <property type="entry name" value="DeoRC"/>
    <property type="match status" value="1"/>
</dbReference>
<accession>A0ABX7Y1V0</accession>
<feature type="domain" description="DeoR-like transcriptional repressor C-terminal sensor" evidence="1">
    <location>
        <begin position="4"/>
        <end position="60"/>
    </location>
</feature>
<evidence type="ECO:0000313" key="2">
    <source>
        <dbReference type="EMBL" id="QUC07145.1"/>
    </source>
</evidence>
<keyword evidence="3" id="KW-1185">Reference proteome</keyword>
<evidence type="ECO:0000313" key="3">
    <source>
        <dbReference type="Proteomes" id="UP000678513"/>
    </source>
</evidence>
<reference evidence="2 3" key="1">
    <citation type="submission" date="2021-03" db="EMBL/GenBank/DDBJ databases">
        <title>Human Oral Microbial Genomes.</title>
        <authorList>
            <person name="Johnston C.D."/>
            <person name="Chen T."/>
            <person name="Dewhirst F.E."/>
        </authorList>
    </citation>
    <scope>NUCLEOTIDE SEQUENCE [LARGE SCALE GENOMIC DNA]</scope>
    <source>
        <strain evidence="2 3">DSMZ 100122</strain>
    </source>
</reference>
<dbReference type="Proteomes" id="UP000678513">
    <property type="component" value="Chromosome"/>
</dbReference>
<protein>
    <recommendedName>
        <fullName evidence="1">DeoR-like transcriptional repressor C-terminal sensor domain-containing protein</fullName>
    </recommendedName>
</protein>
<dbReference type="RefSeq" id="WP_212321384.1">
    <property type="nucleotide sequence ID" value="NZ_AP024463.1"/>
</dbReference>
<organism evidence="2 3">
    <name type="scientific">Arachnia rubra</name>
    <dbReference type="NCBI Taxonomy" id="1547448"/>
    <lineage>
        <taxon>Bacteria</taxon>
        <taxon>Bacillati</taxon>
        <taxon>Actinomycetota</taxon>
        <taxon>Actinomycetes</taxon>
        <taxon>Propionibacteriales</taxon>
        <taxon>Propionibacteriaceae</taxon>
        <taxon>Arachnia</taxon>
    </lineage>
</organism>
<dbReference type="EMBL" id="CP072384">
    <property type="protein sequence ID" value="QUC07145.1"/>
    <property type="molecule type" value="Genomic_DNA"/>
</dbReference>
<dbReference type="InterPro" id="IPR014036">
    <property type="entry name" value="DeoR-like_C"/>
</dbReference>
<evidence type="ECO:0000259" key="1">
    <source>
        <dbReference type="Pfam" id="PF00455"/>
    </source>
</evidence>
<dbReference type="InterPro" id="IPR037171">
    <property type="entry name" value="NagB/RpiA_transferase-like"/>
</dbReference>
<dbReference type="SUPFAM" id="SSF100950">
    <property type="entry name" value="NagB/RpiA/CoA transferase-like"/>
    <property type="match status" value="1"/>
</dbReference>
<proteinExistence type="predicted"/>
<name>A0ABX7Y1V0_9ACTN</name>